<dbReference type="Proteomes" id="UP001304895">
    <property type="component" value="Unassembled WGS sequence"/>
</dbReference>
<gene>
    <name evidence="1" type="ORF">BT67DRAFT_435437</name>
</gene>
<keyword evidence="2" id="KW-1185">Reference proteome</keyword>
<comment type="caution">
    <text evidence="1">The sequence shown here is derived from an EMBL/GenBank/DDBJ whole genome shotgun (WGS) entry which is preliminary data.</text>
</comment>
<reference evidence="1" key="1">
    <citation type="journal article" date="2023" name="Mol. Phylogenet. Evol.">
        <title>Genome-scale phylogeny and comparative genomics of the fungal order Sordariales.</title>
        <authorList>
            <person name="Hensen N."/>
            <person name="Bonometti L."/>
            <person name="Westerberg I."/>
            <person name="Brannstrom I.O."/>
            <person name="Guillou S."/>
            <person name="Cros-Aarteil S."/>
            <person name="Calhoun S."/>
            <person name="Haridas S."/>
            <person name="Kuo A."/>
            <person name="Mondo S."/>
            <person name="Pangilinan J."/>
            <person name="Riley R."/>
            <person name="LaButti K."/>
            <person name="Andreopoulos B."/>
            <person name="Lipzen A."/>
            <person name="Chen C."/>
            <person name="Yan M."/>
            <person name="Daum C."/>
            <person name="Ng V."/>
            <person name="Clum A."/>
            <person name="Steindorff A."/>
            <person name="Ohm R.A."/>
            <person name="Martin F."/>
            <person name="Silar P."/>
            <person name="Natvig D.O."/>
            <person name="Lalanne C."/>
            <person name="Gautier V."/>
            <person name="Ament-Velasquez S.L."/>
            <person name="Kruys A."/>
            <person name="Hutchinson M.I."/>
            <person name="Powell A.J."/>
            <person name="Barry K."/>
            <person name="Miller A.N."/>
            <person name="Grigoriev I.V."/>
            <person name="Debuchy R."/>
            <person name="Gladieux P."/>
            <person name="Hiltunen Thoren M."/>
            <person name="Johannesson H."/>
        </authorList>
    </citation>
    <scope>NUCLEOTIDE SEQUENCE</scope>
    <source>
        <strain evidence="1">CBS 123565</strain>
    </source>
</reference>
<sequence length="400" mass="44603">MADVNTAGDQPQQGFPQFTRLPREIQHKIFTEAICKPNVHFVIARRKDVAATAKWHLALFPVPKGKDTSGYRLLEPLASVNAVASSAVHLATAKVVVQPEAEHGEDSGQVQWVVDKVPFKVLGNRIDGREDLVCFQFQRTNGKLFGYFHPHHQIINLSSFDPDAQAEQVKALHKVAISSQATDPYCRNDRSVFRCVGHPNHGDWTICPQQLCGFLDSFPNLREVYIVMRAQNEVQEKEDLKDYSRNFFTLTAAARRKHNLATFHGADRSYIELHENIAVSPYWMQLTRPRQLVAMLAELRECFLLDAARLPADEQDRAVAYRLPRARREALVFKVLVPTDGTQESWEGVDQYFATWSTRVFGQVNEGVVQLAAVNNRPLLPPVGGASAGAGADGGAPAQG</sequence>
<proteinExistence type="predicted"/>
<dbReference type="EMBL" id="MU853416">
    <property type="protein sequence ID" value="KAK4132725.1"/>
    <property type="molecule type" value="Genomic_DNA"/>
</dbReference>
<protein>
    <submittedName>
        <fullName evidence="1">Uncharacterized protein</fullName>
    </submittedName>
</protein>
<dbReference type="AlphaFoldDB" id="A0AAN6ZBA0"/>
<evidence type="ECO:0000313" key="2">
    <source>
        <dbReference type="Proteomes" id="UP001304895"/>
    </source>
</evidence>
<accession>A0AAN6ZBA0</accession>
<reference evidence="1" key="2">
    <citation type="submission" date="2023-05" db="EMBL/GenBank/DDBJ databases">
        <authorList>
            <consortium name="Lawrence Berkeley National Laboratory"/>
            <person name="Steindorff A."/>
            <person name="Hensen N."/>
            <person name="Bonometti L."/>
            <person name="Westerberg I."/>
            <person name="Brannstrom I.O."/>
            <person name="Guillou S."/>
            <person name="Cros-Aarteil S."/>
            <person name="Calhoun S."/>
            <person name="Haridas S."/>
            <person name="Kuo A."/>
            <person name="Mondo S."/>
            <person name="Pangilinan J."/>
            <person name="Riley R."/>
            <person name="Labutti K."/>
            <person name="Andreopoulos B."/>
            <person name="Lipzen A."/>
            <person name="Chen C."/>
            <person name="Yanf M."/>
            <person name="Daum C."/>
            <person name="Ng V."/>
            <person name="Clum A."/>
            <person name="Ohm R."/>
            <person name="Martin F."/>
            <person name="Silar P."/>
            <person name="Natvig D."/>
            <person name="Lalanne C."/>
            <person name="Gautier V."/>
            <person name="Ament-Velasquez S.L."/>
            <person name="Kruys A."/>
            <person name="Hutchinson M.I."/>
            <person name="Powell A.J."/>
            <person name="Barry K."/>
            <person name="Miller A.N."/>
            <person name="Grigoriev I.V."/>
            <person name="Debuchy R."/>
            <person name="Gladieux P."/>
            <person name="Thoren M.H."/>
            <person name="Johannesson H."/>
        </authorList>
    </citation>
    <scope>NUCLEOTIDE SEQUENCE</scope>
    <source>
        <strain evidence="1">CBS 123565</strain>
    </source>
</reference>
<organism evidence="1 2">
    <name type="scientific">Trichocladium antarcticum</name>
    <dbReference type="NCBI Taxonomy" id="1450529"/>
    <lineage>
        <taxon>Eukaryota</taxon>
        <taxon>Fungi</taxon>
        <taxon>Dikarya</taxon>
        <taxon>Ascomycota</taxon>
        <taxon>Pezizomycotina</taxon>
        <taxon>Sordariomycetes</taxon>
        <taxon>Sordariomycetidae</taxon>
        <taxon>Sordariales</taxon>
        <taxon>Chaetomiaceae</taxon>
        <taxon>Trichocladium</taxon>
    </lineage>
</organism>
<name>A0AAN6ZBA0_9PEZI</name>
<evidence type="ECO:0000313" key="1">
    <source>
        <dbReference type="EMBL" id="KAK4132725.1"/>
    </source>
</evidence>